<feature type="compositionally biased region" description="Basic and acidic residues" evidence="1">
    <location>
        <begin position="197"/>
        <end position="219"/>
    </location>
</feature>
<gene>
    <name evidence="4" type="ORF">GCM10007147_19820</name>
</gene>
<dbReference type="RefSeq" id="WP_026115737.1">
    <property type="nucleotide sequence ID" value="NZ_BMXL01000007.1"/>
</dbReference>
<keyword evidence="2" id="KW-0812">Transmembrane</keyword>
<evidence type="ECO:0000256" key="2">
    <source>
        <dbReference type="SAM" id="Phobius"/>
    </source>
</evidence>
<feature type="transmembrane region" description="Helical" evidence="2">
    <location>
        <begin position="232"/>
        <end position="250"/>
    </location>
</feature>
<feature type="region of interest" description="Disordered" evidence="1">
    <location>
        <begin position="1"/>
        <end position="22"/>
    </location>
</feature>
<accession>A0A918XCB2</accession>
<feature type="transmembrane region" description="Helical" evidence="2">
    <location>
        <begin position="98"/>
        <end position="122"/>
    </location>
</feature>
<name>A0A918XCB2_9ACTN</name>
<comment type="caution">
    <text evidence="4">The sequence shown here is derived from an EMBL/GenBank/DDBJ whole genome shotgun (WGS) entry which is preliminary data.</text>
</comment>
<sequence>MVDTPGPGVPESGDPPGASTRRMTELRKGEDHGFTGVCSGLGAYTGVDPVVWRAAFVLTAFAGAAGLLLYIAAWMLMRGAGGGPSTLEQMLNRAFPPAAVLKLLALGLALATAMSLVGGFGWGTMVLATPLIIGLLSARNRGVDLRATFLGLRGEMSRAEPAPSVPVPGPSPSYYNPAQPWTSASAGPVDLAVVSERSGHGSPLEEKEEPAGGREKGTEPEQGPKGFPMVSAVWWSLLAAVFLAPMLFFGRDSVFWSKETAQLLIGPDTGVFFAAGALALVGVLAIVGAWWGNTSGLWCLGVLLTLLAATVSVTDLARVGSARWEPRTVAELEEGDHRVTLGSGVMDLRMLHELEPGDAVDVEISVNGHTEVLLPEHARVALTARVGLGSVQEGGELGPSGAGVEFDRVYEPVEEADDSGAEPPVINLRTDSYVGHVEVRHG</sequence>
<organism evidence="4 5">
    <name type="scientific">Nocardiopsis kunsanensis</name>
    <dbReference type="NCBI Taxonomy" id="141693"/>
    <lineage>
        <taxon>Bacteria</taxon>
        <taxon>Bacillati</taxon>
        <taxon>Actinomycetota</taxon>
        <taxon>Actinomycetes</taxon>
        <taxon>Streptosporangiales</taxon>
        <taxon>Nocardiopsidaceae</taxon>
        <taxon>Nocardiopsis</taxon>
    </lineage>
</organism>
<dbReference type="InterPro" id="IPR007168">
    <property type="entry name" value="Phageshock_PspC_N"/>
</dbReference>
<reference evidence="4 5" key="1">
    <citation type="journal article" date="2014" name="Int. J. Syst. Evol. Microbiol.">
        <title>Complete genome sequence of Corynebacterium casei LMG S-19264T (=DSM 44701T), isolated from a smear-ripened cheese.</title>
        <authorList>
            <consortium name="US DOE Joint Genome Institute (JGI-PGF)"/>
            <person name="Walter F."/>
            <person name="Albersmeier A."/>
            <person name="Kalinowski J."/>
            <person name="Ruckert C."/>
        </authorList>
    </citation>
    <scope>NUCLEOTIDE SEQUENCE [LARGE SCALE GENOMIC DNA]</scope>
    <source>
        <strain evidence="4 5">KCTC 19473</strain>
    </source>
</reference>
<protein>
    <recommendedName>
        <fullName evidence="3">Phage shock protein PspC N-terminal domain-containing protein</fullName>
    </recommendedName>
</protein>
<keyword evidence="2" id="KW-0472">Membrane</keyword>
<feature type="transmembrane region" description="Helical" evidence="2">
    <location>
        <begin position="271"/>
        <end position="291"/>
    </location>
</feature>
<evidence type="ECO:0000256" key="1">
    <source>
        <dbReference type="SAM" id="MobiDB-lite"/>
    </source>
</evidence>
<proteinExistence type="predicted"/>
<evidence type="ECO:0000259" key="3">
    <source>
        <dbReference type="Pfam" id="PF04024"/>
    </source>
</evidence>
<feature type="transmembrane region" description="Helical" evidence="2">
    <location>
        <begin position="50"/>
        <end position="77"/>
    </location>
</feature>
<keyword evidence="2" id="KW-1133">Transmembrane helix</keyword>
<dbReference type="EMBL" id="BMXL01000007">
    <property type="protein sequence ID" value="GHD23966.1"/>
    <property type="molecule type" value="Genomic_DNA"/>
</dbReference>
<evidence type="ECO:0000313" key="4">
    <source>
        <dbReference type="EMBL" id="GHD23966.1"/>
    </source>
</evidence>
<dbReference type="Pfam" id="PF04024">
    <property type="entry name" value="PspC"/>
    <property type="match status" value="1"/>
</dbReference>
<dbReference type="Proteomes" id="UP000654947">
    <property type="component" value="Unassembled WGS sequence"/>
</dbReference>
<dbReference type="AlphaFoldDB" id="A0A918XCB2"/>
<keyword evidence="5" id="KW-1185">Reference proteome</keyword>
<feature type="transmembrane region" description="Helical" evidence="2">
    <location>
        <begin position="297"/>
        <end position="317"/>
    </location>
</feature>
<feature type="domain" description="Phage shock protein PspC N-terminal" evidence="3">
    <location>
        <begin position="27"/>
        <end position="77"/>
    </location>
</feature>
<feature type="region of interest" description="Disordered" evidence="1">
    <location>
        <begin position="197"/>
        <end position="224"/>
    </location>
</feature>
<evidence type="ECO:0000313" key="5">
    <source>
        <dbReference type="Proteomes" id="UP000654947"/>
    </source>
</evidence>